<proteinExistence type="inferred from homology"/>
<feature type="domain" description="EF-hand" evidence="6">
    <location>
        <begin position="1222"/>
        <end position="1257"/>
    </location>
</feature>
<dbReference type="InterPro" id="IPR008928">
    <property type="entry name" value="6-hairpin_glycosidase_sf"/>
</dbReference>
<feature type="compositionally biased region" description="Low complexity" evidence="5">
    <location>
        <begin position="110"/>
        <end position="120"/>
    </location>
</feature>
<dbReference type="InterPro" id="IPR011992">
    <property type="entry name" value="EF-hand-dom_pair"/>
</dbReference>
<dbReference type="Gene3D" id="2.70.98.50">
    <property type="entry name" value="putative glycoside hydrolase family protein from bacillus halodurans"/>
    <property type="match status" value="1"/>
</dbReference>
<evidence type="ECO:0000256" key="1">
    <source>
        <dbReference type="ARBA" id="ARBA00010833"/>
    </source>
</evidence>
<feature type="region of interest" description="Disordered" evidence="5">
    <location>
        <begin position="88"/>
        <end position="125"/>
    </location>
</feature>
<dbReference type="Gene3D" id="1.50.10.10">
    <property type="match status" value="1"/>
</dbReference>
<dbReference type="InterPro" id="IPR002048">
    <property type="entry name" value="EF_hand_dom"/>
</dbReference>
<dbReference type="SMART" id="SM00054">
    <property type="entry name" value="EFh"/>
    <property type="match status" value="2"/>
</dbReference>
<name>A0ABN9QQF6_9DINO</name>
<dbReference type="EMBL" id="CAUYUJ010003669">
    <property type="protein sequence ID" value="CAK0806209.1"/>
    <property type="molecule type" value="Genomic_DNA"/>
</dbReference>
<comment type="similarity">
    <text evidence="1">Belongs to the glycosyl hydrolase 63 family.</text>
</comment>
<keyword evidence="8" id="KW-1185">Reference proteome</keyword>
<dbReference type="InterPro" id="IPR004888">
    <property type="entry name" value="Glycoside_hydrolase_63"/>
</dbReference>
<dbReference type="PROSITE" id="PS00018">
    <property type="entry name" value="EF_HAND_1"/>
    <property type="match status" value="1"/>
</dbReference>
<dbReference type="PANTHER" id="PTHR10412">
    <property type="entry name" value="MANNOSYL-OLIGOSACCHARIDE GLUCOSIDASE"/>
    <property type="match status" value="1"/>
</dbReference>
<keyword evidence="4" id="KW-0326">Glycosidase</keyword>
<feature type="region of interest" description="Disordered" evidence="5">
    <location>
        <begin position="542"/>
        <end position="640"/>
    </location>
</feature>
<feature type="region of interest" description="Disordered" evidence="5">
    <location>
        <begin position="444"/>
        <end position="484"/>
    </location>
</feature>
<evidence type="ECO:0000256" key="3">
    <source>
        <dbReference type="ARBA" id="ARBA00022837"/>
    </source>
</evidence>
<dbReference type="CDD" id="cd00051">
    <property type="entry name" value="EFh"/>
    <property type="match status" value="1"/>
</dbReference>
<dbReference type="SUPFAM" id="SSF48208">
    <property type="entry name" value="Six-hairpin glycosidases"/>
    <property type="match status" value="1"/>
</dbReference>
<evidence type="ECO:0000313" key="8">
    <source>
        <dbReference type="Proteomes" id="UP001189429"/>
    </source>
</evidence>
<sequence>MESPAPVCQPSPAYSAEEFKPMFRELMLEFSGNMTKSIHESLGTLRNEMAHNLHIVQSEAEARCAAIQTTLDTLQQNQQEMTDRILRIESGGGAGGGSPPSRADPWAAYQSSTGSGSSSQGDDDNKIWLRGFPRKLLAPQFKAHYETKVMPLLHDSIKHNVKPVYHNMSFSYMVVFPSKTHAQQFKDGIASRQMECDWVDPRDNVQHQIRAGAHKPLEIRKRGFVLSQLWRMVKEHLVVNHLWREGVCSLGTNAYKGSLYFSNGIEAWELFKVEEQSSGYRITPLVEDLAQIQMNEAVVRLRKQLGLAEVKEQRLAREWAEAELVKKQAAQISVAREDISQNGPQSSLTRAVGASGKPFGSSYGRQLFENVDGLDLEEGDGAKLAKVHQQLIDAQKYLDGEAEQCPASIRKAIELRAAADARRLVPTELQSKPNKISEAKFAAQERAEQGPISGGASTAVGETDTRPFDVEPDVPSEEGQLADPAPALSPPCLLRGALRNCILFRATCDTLVAEDGLVGAESWKRSDCSRLVEISEAPAADPRALPQLHGARGGESALAAEAGACERPRRGAEEGPGGPLEPCAPLEPRPGRRRPGWRGARRAAAPSERAVAALPPVAPPADASSASSSAALPSAPGTDWRCPDLREVSDEEVADGHWKLPPAVAAAVGASNGFLRFQDCNSMIFRGDRKVLDGMREADCCMARHRLEVTREAGVAARRQAREASTQRQLRRARAEARSARKALPQKRRTSLKQTVHVVQQLVAERNGRLEEEVLGSDAAARDGRPRPPSPKTGGGAQDPERERPTKPSSVRNSQDSASSRRRASAPFFKPETNDLAVMPRRSTSAEGIEELLAGSVPTALDLRLFRKGWLGRLKLASHHKQRMTSLKNLTKEHLEGQRRDRATRRRQRAFDHLPELQRAALQKAFNAAAVESSWTPQDAEGARLLDHRTLRIAMREFGLGGETNLETLPPPPHHNIALLGDVDFFTFCCDAVPRVRDEIQVMRRPGLEQTFQLFDVDRSGILDRAEVESIFESLCLHNMTREGRAQLWSVFSSAVSAATDSGSEGIAFEGFETLMMEMQEQCQRVVKAAQEAIVSECGLSRDEVKAHDGELLSLYDTFKKVLRVTTGEVRYSSRDEGLVDAADGAVSPEDAADWDIGGAVERDGLRSILLEYGLMFKSDALLEEKASEGWLAELLSRHGGLMRFRQVLEVIRQRREEIKLSMRVELKELLNEVDKDRNGTLNMQEASRLLEMMGFAPRCREDQRRLKRLLGEVDADNSGRCRTSAAGRAGRSWPPAPRAMGLVLRLPLALLAPRALPTSAAGASGAAGPALREAFADLLPFPGHAGSGAFSDLGAWHSGADNRHGFALPDAGSEGGFAGPFVHSSWLPGGGHWLSPSALVRFVPGPADGSAAWPPREANASFLPGLLRHEWRAASELAFVGPRTAAVRSRAVSEAATGVRVAPAFSGEAVVELAAAGPSEVTVAASAPRPGMEDAVFAAVRFDPAAGVAVRPFGRGYRASARSALLEPGGELVSYYTVSVALNRSERQAAAEASAAFFRAPAQQLAAAAQRWDRVVRLVAGNAAGAEPSPRQRVAVKAACTLVLDWRGATGAGLLHDGCSPTIAGGLSGGMWSWDSWKHAAGLSVFDTALGASQVRAMFDYQGKTGAGFVGMVPDKISLPPDIGAAWGNTKPPLAAWGTAVVYARSQDMEFLREMFPKLEAFHAWWYEWRDHDQNGLCEFGASGNDTQGMKWESGMDNAPRFDSTSMLRNADQAWSADQESVDLNAFLYLEKLVLASFADVLGNASLAAAYRRRAAEVRELAQERFFDPERADFFDRRLGADGGFVGPMGCEGFAALFSGLASPEQAARVREHLVDPRRFGTAVPFGSVAADAPEFDQDGYWRGPTWLDQAYFAHRGLLRYGYAEEAGRALSALMEHAEGLGVRDISAPFTENYTPERPPYGETVGR</sequence>
<dbReference type="Pfam" id="PF22422">
    <property type="entry name" value="MGH1-like_GH"/>
    <property type="match status" value="1"/>
</dbReference>
<dbReference type="InterPro" id="IPR012341">
    <property type="entry name" value="6hp_glycosidase-like_sf"/>
</dbReference>
<evidence type="ECO:0000256" key="5">
    <source>
        <dbReference type="SAM" id="MobiDB-lite"/>
    </source>
</evidence>
<keyword evidence="2" id="KW-0378">Hydrolase</keyword>
<evidence type="ECO:0000256" key="4">
    <source>
        <dbReference type="ARBA" id="ARBA00023295"/>
    </source>
</evidence>
<gene>
    <name evidence="7" type="ORF">PCOR1329_LOCUS12528</name>
</gene>
<dbReference type="PANTHER" id="PTHR10412:SF11">
    <property type="entry name" value="MANNOSYL-OLIGOSACCHARIDE GLUCOSIDASE"/>
    <property type="match status" value="1"/>
</dbReference>
<dbReference type="InterPro" id="IPR054491">
    <property type="entry name" value="MGH1-like_GH"/>
</dbReference>
<feature type="compositionally biased region" description="Basic residues" evidence="5">
    <location>
        <begin position="591"/>
        <end position="601"/>
    </location>
</feature>
<feature type="compositionally biased region" description="Low complexity" evidence="5">
    <location>
        <begin position="602"/>
        <end position="636"/>
    </location>
</feature>
<reference evidence="7" key="1">
    <citation type="submission" date="2023-10" db="EMBL/GenBank/DDBJ databases">
        <authorList>
            <person name="Chen Y."/>
            <person name="Shah S."/>
            <person name="Dougan E. K."/>
            <person name="Thang M."/>
            <person name="Chan C."/>
        </authorList>
    </citation>
    <scope>NUCLEOTIDE SEQUENCE [LARGE SCALE GENOMIC DNA]</scope>
</reference>
<keyword evidence="3" id="KW-0106">Calcium</keyword>
<feature type="compositionally biased region" description="Low complexity" evidence="5">
    <location>
        <begin position="554"/>
        <end position="563"/>
    </location>
</feature>
<evidence type="ECO:0000313" key="7">
    <source>
        <dbReference type="EMBL" id="CAK0806209.1"/>
    </source>
</evidence>
<feature type="domain" description="EF-hand" evidence="6">
    <location>
        <begin position="1003"/>
        <end position="1038"/>
    </location>
</feature>
<feature type="region of interest" description="Disordered" evidence="5">
    <location>
        <begin position="718"/>
        <end position="755"/>
    </location>
</feature>
<feature type="compositionally biased region" description="Basic residues" evidence="5">
    <location>
        <begin position="740"/>
        <end position="751"/>
    </location>
</feature>
<feature type="compositionally biased region" description="Basic and acidic residues" evidence="5">
    <location>
        <begin position="564"/>
        <end position="573"/>
    </location>
</feature>
<dbReference type="Proteomes" id="UP001189429">
    <property type="component" value="Unassembled WGS sequence"/>
</dbReference>
<dbReference type="InterPro" id="IPR018247">
    <property type="entry name" value="EF_Hand_1_Ca_BS"/>
</dbReference>
<dbReference type="Gene3D" id="1.10.238.10">
    <property type="entry name" value="EF-hand"/>
    <property type="match status" value="2"/>
</dbReference>
<dbReference type="PROSITE" id="PS50222">
    <property type="entry name" value="EF_HAND_2"/>
    <property type="match status" value="2"/>
</dbReference>
<evidence type="ECO:0000259" key="6">
    <source>
        <dbReference type="PROSITE" id="PS50222"/>
    </source>
</evidence>
<evidence type="ECO:0000256" key="2">
    <source>
        <dbReference type="ARBA" id="ARBA00022801"/>
    </source>
</evidence>
<dbReference type="SUPFAM" id="SSF47473">
    <property type="entry name" value="EF-hand"/>
    <property type="match status" value="1"/>
</dbReference>
<feature type="region of interest" description="Disordered" evidence="5">
    <location>
        <begin position="770"/>
        <end position="835"/>
    </location>
</feature>
<accession>A0ABN9QQF6</accession>
<feature type="compositionally biased region" description="Polar residues" evidence="5">
    <location>
        <begin position="807"/>
        <end position="816"/>
    </location>
</feature>
<comment type="caution">
    <text evidence="7">The sequence shown here is derived from an EMBL/GenBank/DDBJ whole genome shotgun (WGS) entry which is preliminary data.</text>
</comment>
<organism evidence="7 8">
    <name type="scientific">Prorocentrum cordatum</name>
    <dbReference type="NCBI Taxonomy" id="2364126"/>
    <lineage>
        <taxon>Eukaryota</taxon>
        <taxon>Sar</taxon>
        <taxon>Alveolata</taxon>
        <taxon>Dinophyceae</taxon>
        <taxon>Prorocentrales</taxon>
        <taxon>Prorocentraceae</taxon>
        <taxon>Prorocentrum</taxon>
    </lineage>
</organism>
<protein>
    <recommendedName>
        <fullName evidence="6">EF-hand domain-containing protein</fullName>
    </recommendedName>
</protein>